<keyword evidence="3" id="KW-1185">Reference proteome</keyword>
<sequence length="54" mass="6721">MFFAALGPAGLAIDITMQQQRDRERREQEERDRRRREEDEKRRRESSEHKNWGY</sequence>
<name>A0ABZ2GUE9_9CAUD</name>
<evidence type="ECO:0000313" key="2">
    <source>
        <dbReference type="EMBL" id="WWO60186.1"/>
    </source>
</evidence>
<organism evidence="2 3">
    <name type="scientific">Xanthomonas phage SB1</name>
    <dbReference type="NCBI Taxonomy" id="3117471"/>
    <lineage>
        <taxon>Viruses</taxon>
        <taxon>Duplodnaviria</taxon>
        <taxon>Heunggongvirae</taxon>
        <taxon>Uroviricota</taxon>
        <taxon>Caudoviricetes</taxon>
        <taxon>Autographivirales</taxon>
        <taxon>Autonotataviridae</taxon>
        <taxon>Gujervirinae</taxon>
        <taxon>Smasvirus</taxon>
        <taxon>Smasvirus SB1</taxon>
    </lineage>
</organism>
<protein>
    <submittedName>
        <fullName evidence="2">Uncharacterized protein</fullName>
    </submittedName>
</protein>
<proteinExistence type="predicted"/>
<feature type="compositionally biased region" description="Basic and acidic residues" evidence="1">
    <location>
        <begin position="20"/>
        <end position="54"/>
    </location>
</feature>
<dbReference type="Proteomes" id="UP001371145">
    <property type="component" value="Segment"/>
</dbReference>
<feature type="region of interest" description="Disordered" evidence="1">
    <location>
        <begin position="1"/>
        <end position="54"/>
    </location>
</feature>
<dbReference type="EMBL" id="PP079413">
    <property type="protein sequence ID" value="WWO60186.1"/>
    <property type="molecule type" value="Genomic_DNA"/>
</dbReference>
<accession>A0ABZ2GUE9</accession>
<evidence type="ECO:0000256" key="1">
    <source>
        <dbReference type="SAM" id="MobiDB-lite"/>
    </source>
</evidence>
<evidence type="ECO:0000313" key="3">
    <source>
        <dbReference type="Proteomes" id="UP001371145"/>
    </source>
</evidence>
<reference evidence="2 3" key="1">
    <citation type="submission" date="2024-01" db="EMBL/GenBank/DDBJ databases">
        <title>Novel lytic viruses for Xanthomonas sp. and Stenotrophomonas maltophilia.</title>
        <authorList>
            <person name="Petrzik K."/>
            <person name="Brazdova S."/>
            <person name="Sovova L."/>
            <person name="Neoralova M."/>
        </authorList>
    </citation>
    <scope>NUCLEOTIDE SEQUENCE [LARGE SCALE GENOMIC DNA]</scope>
</reference>